<protein>
    <submittedName>
        <fullName evidence="1">Uncharacterized protein</fullName>
    </submittedName>
</protein>
<evidence type="ECO:0000313" key="1">
    <source>
        <dbReference type="EMBL" id="AIS32357.1"/>
    </source>
</evidence>
<dbReference type="STRING" id="2162.BRM9_1543"/>
<dbReference type="Proteomes" id="UP000029661">
    <property type="component" value="Chromosome"/>
</dbReference>
<reference evidence="1 2" key="1">
    <citation type="submission" date="2013-12" db="EMBL/GenBank/DDBJ databases">
        <title>The complete genome sequence of Methanobacterium sp. BRM9.</title>
        <authorList>
            <consortium name="Pastoral Greenhouse Gas Research Consortium"/>
            <person name="Kelly W.J."/>
            <person name="Leahy S.C."/>
            <person name="Perry R."/>
            <person name="Li D."/>
            <person name="Altermann E."/>
            <person name="Lambie S.C."/>
            <person name="Attwood G.T."/>
        </authorList>
    </citation>
    <scope>NUCLEOTIDE SEQUENCE [LARGE SCALE GENOMIC DNA]</scope>
    <source>
        <strain evidence="1 2">BRM9</strain>
    </source>
</reference>
<evidence type="ECO:0000313" key="2">
    <source>
        <dbReference type="Proteomes" id="UP000029661"/>
    </source>
</evidence>
<dbReference type="KEGG" id="mfc:BRM9_1543"/>
<accession>A0A089ZE98</accession>
<organism evidence="1 2">
    <name type="scientific">Methanobacterium formicicum</name>
    <dbReference type="NCBI Taxonomy" id="2162"/>
    <lineage>
        <taxon>Archaea</taxon>
        <taxon>Methanobacteriati</taxon>
        <taxon>Methanobacteriota</taxon>
        <taxon>Methanomada group</taxon>
        <taxon>Methanobacteria</taxon>
        <taxon>Methanobacteriales</taxon>
        <taxon>Methanobacteriaceae</taxon>
        <taxon>Methanobacterium</taxon>
    </lineage>
</organism>
<name>A0A089ZE98_METFO</name>
<proteinExistence type="predicted"/>
<dbReference type="EMBL" id="CP006933">
    <property type="protein sequence ID" value="AIS32357.1"/>
    <property type="molecule type" value="Genomic_DNA"/>
</dbReference>
<dbReference type="GeneID" id="24792709"/>
<sequence length="128" mass="14633">MNTKLENKIKEDSVLVETSGIDEILNEEEYTNAVVNGDILLPVYDWNKMIAQVQWKGNLNTIYVGDNFVCGKGLLRLENHIVLTEILSPGFAQAHLTTKVHAINLIAEYKQYHLFDELNLNEYLIELV</sequence>
<dbReference type="RefSeq" id="WP_048085339.1">
    <property type="nucleotide sequence ID" value="NZ_CP006933.1"/>
</dbReference>
<gene>
    <name evidence="1" type="ORF">BRM9_1543</name>
</gene>
<dbReference type="AlphaFoldDB" id="A0A089ZE98"/>